<dbReference type="Pfam" id="PF00656">
    <property type="entry name" value="Peptidase_C14"/>
    <property type="match status" value="1"/>
</dbReference>
<feature type="domain" description="Peptidase C14 caspase" evidence="1">
    <location>
        <begin position="2"/>
        <end position="178"/>
    </location>
</feature>
<accession>A0ABS9SG40</accession>
<protein>
    <submittedName>
        <fullName evidence="2">Caspase family protein</fullName>
    </submittedName>
</protein>
<proteinExistence type="predicted"/>
<dbReference type="PANTHER" id="PTHR48104">
    <property type="entry name" value="METACASPASE-4"/>
    <property type="match status" value="1"/>
</dbReference>
<dbReference type="RefSeq" id="WP_240826720.1">
    <property type="nucleotide sequence ID" value="NZ_JAKWBL010000001.1"/>
</dbReference>
<sequence>MFFISYSGHGAYVPDKNKDEIDGKDETWCLYDRMILDDELSQYWGKFKKGVKIFMISDSCHSGTVSRAMKANGTLDEPLQGRTRLIKDGPKIFAKHKSLYNNASSGNAASTKSSIKASVILLSGCQDNQTSLDGDKNGLFTEKMLKVYKNGSFPGSYAFLLKDILKLMPSNQTPNYYLSGGRNKLFESSKPFDK</sequence>
<evidence type="ECO:0000259" key="1">
    <source>
        <dbReference type="Pfam" id="PF00656"/>
    </source>
</evidence>
<name>A0ABS9SG40_9BACT</name>
<gene>
    <name evidence="2" type="ORF">MKP09_05105</name>
</gene>
<organism evidence="2 3">
    <name type="scientific">Niabella ginsengisoli</name>
    <dbReference type="NCBI Taxonomy" id="522298"/>
    <lineage>
        <taxon>Bacteria</taxon>
        <taxon>Pseudomonadati</taxon>
        <taxon>Bacteroidota</taxon>
        <taxon>Chitinophagia</taxon>
        <taxon>Chitinophagales</taxon>
        <taxon>Chitinophagaceae</taxon>
        <taxon>Niabella</taxon>
    </lineage>
</organism>
<dbReference type="Gene3D" id="3.40.50.1460">
    <property type="match status" value="1"/>
</dbReference>
<dbReference type="EMBL" id="JAKWBL010000001">
    <property type="protein sequence ID" value="MCH5597326.1"/>
    <property type="molecule type" value="Genomic_DNA"/>
</dbReference>
<keyword evidence="3" id="KW-1185">Reference proteome</keyword>
<dbReference type="InterPro" id="IPR050452">
    <property type="entry name" value="Metacaspase"/>
</dbReference>
<reference evidence="2 3" key="1">
    <citation type="submission" date="2022-02" db="EMBL/GenBank/DDBJ databases">
        <authorList>
            <person name="Min J."/>
        </authorList>
    </citation>
    <scope>NUCLEOTIDE SEQUENCE [LARGE SCALE GENOMIC DNA]</scope>
    <source>
        <strain evidence="2 3">GR10-1</strain>
    </source>
</reference>
<evidence type="ECO:0000313" key="2">
    <source>
        <dbReference type="EMBL" id="MCH5597326.1"/>
    </source>
</evidence>
<dbReference type="PANTHER" id="PTHR48104:SF30">
    <property type="entry name" value="METACASPASE-1"/>
    <property type="match status" value="1"/>
</dbReference>
<dbReference type="Proteomes" id="UP001202248">
    <property type="component" value="Unassembled WGS sequence"/>
</dbReference>
<dbReference type="InterPro" id="IPR011600">
    <property type="entry name" value="Pept_C14_caspase"/>
</dbReference>
<comment type="caution">
    <text evidence="2">The sequence shown here is derived from an EMBL/GenBank/DDBJ whole genome shotgun (WGS) entry which is preliminary data.</text>
</comment>
<evidence type="ECO:0000313" key="3">
    <source>
        <dbReference type="Proteomes" id="UP001202248"/>
    </source>
</evidence>